<evidence type="ECO:0000313" key="8">
    <source>
        <dbReference type="EMBL" id="HIR70872.1"/>
    </source>
</evidence>
<protein>
    <submittedName>
        <fullName evidence="8">OadG family protein</fullName>
    </submittedName>
</protein>
<evidence type="ECO:0000256" key="1">
    <source>
        <dbReference type="ARBA" id="ARBA00004236"/>
    </source>
</evidence>
<keyword evidence="7" id="KW-0732">Signal</keyword>
<evidence type="ECO:0000256" key="5">
    <source>
        <dbReference type="ARBA" id="ARBA00023136"/>
    </source>
</evidence>
<gene>
    <name evidence="8" type="ORF">IAA55_06300</name>
</gene>
<keyword evidence="4 6" id="KW-1133">Transmembrane helix</keyword>
<dbReference type="GO" id="GO:0015081">
    <property type="term" value="F:sodium ion transmembrane transporter activity"/>
    <property type="evidence" value="ECO:0007669"/>
    <property type="project" value="InterPro"/>
</dbReference>
<name>A0A9D1E9T4_9FIRM</name>
<comment type="caution">
    <text evidence="8">The sequence shown here is derived from an EMBL/GenBank/DDBJ whole genome shotgun (WGS) entry which is preliminary data.</text>
</comment>
<comment type="subcellular location">
    <subcellularLocation>
        <location evidence="1">Cell membrane</location>
    </subcellularLocation>
</comment>
<keyword evidence="5 6" id="KW-0472">Membrane</keyword>
<keyword evidence="3 6" id="KW-0812">Transmembrane</keyword>
<evidence type="ECO:0000256" key="7">
    <source>
        <dbReference type="SAM" id="SignalP"/>
    </source>
</evidence>
<evidence type="ECO:0000256" key="2">
    <source>
        <dbReference type="ARBA" id="ARBA00022475"/>
    </source>
</evidence>
<dbReference type="AlphaFoldDB" id="A0A9D1E9T4"/>
<evidence type="ECO:0000256" key="3">
    <source>
        <dbReference type="ARBA" id="ARBA00022692"/>
    </source>
</evidence>
<dbReference type="EMBL" id="DVHM01000100">
    <property type="protein sequence ID" value="HIR70872.1"/>
    <property type="molecule type" value="Genomic_DNA"/>
</dbReference>
<feature type="transmembrane region" description="Helical" evidence="6">
    <location>
        <begin position="154"/>
        <end position="174"/>
    </location>
</feature>
<dbReference type="Gene3D" id="3.10.450.590">
    <property type="match status" value="1"/>
</dbReference>
<proteinExistence type="predicted"/>
<evidence type="ECO:0000313" key="9">
    <source>
        <dbReference type="Proteomes" id="UP000823912"/>
    </source>
</evidence>
<sequence length="242" mass="26564">MKRKILLLVSAVLCVFALCACGSTDNTDDYNGLTAGDIQAAVEQTAGTLLSMSPEDAQQYYEYYQSQEDGEIYADLMEDWIAVLPEAGEFEKFSDFEITEAGKTLTAVLTMEFTQREVALTYVMNSPSMEVTAVNAEVVLSLGEKMSNAGINTLINFGIVFVVLVVICLCIYAFRIIPKLQKKAEGQNESGSQQEKKVVIQERQQVPQAQNHDLIAVISAAIAAATGSSTDDFVVRSIKRRY</sequence>
<feature type="signal peptide" evidence="7">
    <location>
        <begin position="1"/>
        <end position="20"/>
    </location>
</feature>
<dbReference type="GO" id="GO:0036376">
    <property type="term" value="P:sodium ion export across plasma membrane"/>
    <property type="evidence" value="ECO:0007669"/>
    <property type="project" value="InterPro"/>
</dbReference>
<reference evidence="8" key="2">
    <citation type="journal article" date="2021" name="PeerJ">
        <title>Extensive microbial diversity within the chicken gut microbiome revealed by metagenomics and culture.</title>
        <authorList>
            <person name="Gilroy R."/>
            <person name="Ravi A."/>
            <person name="Getino M."/>
            <person name="Pursley I."/>
            <person name="Horton D.L."/>
            <person name="Alikhan N.F."/>
            <person name="Baker D."/>
            <person name="Gharbi K."/>
            <person name="Hall N."/>
            <person name="Watson M."/>
            <person name="Adriaenssens E.M."/>
            <person name="Foster-Nyarko E."/>
            <person name="Jarju S."/>
            <person name="Secka A."/>
            <person name="Antonio M."/>
            <person name="Oren A."/>
            <person name="Chaudhuri R.R."/>
            <person name="La Ragione R."/>
            <person name="Hildebrand F."/>
            <person name="Pallen M.J."/>
        </authorList>
    </citation>
    <scope>NUCLEOTIDE SEQUENCE</scope>
    <source>
        <strain evidence="8">ChiSjej5B23-6657</strain>
    </source>
</reference>
<dbReference type="InterPro" id="IPR005899">
    <property type="entry name" value="Na_pump_deCOase"/>
</dbReference>
<dbReference type="Pfam" id="PF04277">
    <property type="entry name" value="OAD_gamma"/>
    <property type="match status" value="1"/>
</dbReference>
<dbReference type="GO" id="GO:0005886">
    <property type="term" value="C:plasma membrane"/>
    <property type="evidence" value="ECO:0007669"/>
    <property type="project" value="UniProtKB-SubCell"/>
</dbReference>
<dbReference type="PROSITE" id="PS51257">
    <property type="entry name" value="PROKAR_LIPOPROTEIN"/>
    <property type="match status" value="1"/>
</dbReference>
<dbReference type="Proteomes" id="UP000823912">
    <property type="component" value="Unassembled WGS sequence"/>
</dbReference>
<accession>A0A9D1E9T4</accession>
<evidence type="ECO:0000256" key="4">
    <source>
        <dbReference type="ARBA" id="ARBA00022989"/>
    </source>
</evidence>
<feature type="chain" id="PRO_5038449552" evidence="7">
    <location>
        <begin position="21"/>
        <end position="242"/>
    </location>
</feature>
<organism evidence="8 9">
    <name type="scientific">Candidatus Pullilachnospira gallistercoris</name>
    <dbReference type="NCBI Taxonomy" id="2840911"/>
    <lineage>
        <taxon>Bacteria</taxon>
        <taxon>Bacillati</taxon>
        <taxon>Bacillota</taxon>
        <taxon>Clostridia</taxon>
        <taxon>Lachnospirales</taxon>
        <taxon>Lachnospiraceae</taxon>
        <taxon>Lachnospiraceae incertae sedis</taxon>
        <taxon>Candidatus Pullilachnospira</taxon>
    </lineage>
</organism>
<evidence type="ECO:0000256" key="6">
    <source>
        <dbReference type="SAM" id="Phobius"/>
    </source>
</evidence>
<keyword evidence="2" id="KW-1003">Cell membrane</keyword>
<reference evidence="8" key="1">
    <citation type="submission" date="2020-10" db="EMBL/GenBank/DDBJ databases">
        <authorList>
            <person name="Gilroy R."/>
        </authorList>
    </citation>
    <scope>NUCLEOTIDE SEQUENCE</scope>
    <source>
        <strain evidence="8">ChiSjej5B23-6657</strain>
    </source>
</reference>